<dbReference type="STRING" id="1817816.A2Y64_05240"/>
<dbReference type="Proteomes" id="UP000177187">
    <property type="component" value="Unassembled WGS sequence"/>
</dbReference>
<proteinExistence type="predicted"/>
<keyword evidence="1" id="KW-0732">Signal</keyword>
<dbReference type="AlphaFoldDB" id="A0A1F5FEW5"/>
<gene>
    <name evidence="2" type="ORF">A2Y64_05240</name>
</gene>
<comment type="caution">
    <text evidence="2">The sequence shown here is derived from an EMBL/GenBank/DDBJ whole genome shotgun (WGS) entry which is preliminary data.</text>
</comment>
<sequence length="375" mass="42101">MHKVLIYILLVSVSVFAAATVSVQEEYPSTSPAATLWSGYEPPIFGDGAGYYFWDSQETSSWAPTYNWRTPHNPQGWHGDDTYWTLSTPFAIRFCGSNHAAGSNFYVGSNGILGFMSSGMDNPINQNLPSTSAPNNIMAAFWDNLSGYTNGEIYVETAGSAPTRKWCITYSPWYYYEAAADPIEFQILIHEAPLTTVNNSVEFRYKDVIGDSWRDNGFSATVGLENSGGTDAVQYSYNQEIIPNQFSILFVDKNWVDDQLGDFNLLTPEDGAEVYTGETINFTWEEASYGGHGDVTYTLFMDDNPEFSSPLVFDRGGVTWFNYVFGDDDTGNYWWKVYAEEDDIGISKWCEDVFEFLVTGVSVDETTWGQIKAEY</sequence>
<evidence type="ECO:0000256" key="1">
    <source>
        <dbReference type="SAM" id="SignalP"/>
    </source>
</evidence>
<dbReference type="Gene3D" id="2.60.40.10">
    <property type="entry name" value="Immunoglobulins"/>
    <property type="match status" value="1"/>
</dbReference>
<accession>A0A1F5FEW5</accession>
<reference evidence="2 3" key="1">
    <citation type="journal article" date="2016" name="Nat. Commun.">
        <title>Thousands of microbial genomes shed light on interconnected biogeochemical processes in an aquifer system.</title>
        <authorList>
            <person name="Anantharaman K."/>
            <person name="Brown C.T."/>
            <person name="Hug L.A."/>
            <person name="Sharon I."/>
            <person name="Castelle C.J."/>
            <person name="Probst A.J."/>
            <person name="Thomas B.C."/>
            <person name="Singh A."/>
            <person name="Wilkins M.J."/>
            <person name="Karaoz U."/>
            <person name="Brodie E.L."/>
            <person name="Williams K.H."/>
            <person name="Hubbard S.S."/>
            <person name="Banfield J.F."/>
        </authorList>
    </citation>
    <scope>NUCLEOTIDE SEQUENCE [LARGE SCALE GENOMIC DNA]</scope>
</reference>
<feature type="signal peptide" evidence="1">
    <location>
        <begin position="1"/>
        <end position="17"/>
    </location>
</feature>
<dbReference type="EMBL" id="MFAF01000046">
    <property type="protein sequence ID" value="OGD78160.1"/>
    <property type="molecule type" value="Genomic_DNA"/>
</dbReference>
<organism evidence="2 3">
    <name type="scientific">Candidatus Coatesbacteria bacterium RBG_13_66_14</name>
    <dbReference type="NCBI Taxonomy" id="1817816"/>
    <lineage>
        <taxon>Bacteria</taxon>
        <taxon>Candidatus Coatesiibacteriota</taxon>
    </lineage>
</organism>
<evidence type="ECO:0000313" key="2">
    <source>
        <dbReference type="EMBL" id="OGD78160.1"/>
    </source>
</evidence>
<feature type="chain" id="PRO_5009518550" evidence="1">
    <location>
        <begin position="18"/>
        <end position="375"/>
    </location>
</feature>
<dbReference type="InterPro" id="IPR013783">
    <property type="entry name" value="Ig-like_fold"/>
</dbReference>
<evidence type="ECO:0000313" key="3">
    <source>
        <dbReference type="Proteomes" id="UP000177187"/>
    </source>
</evidence>
<protein>
    <submittedName>
        <fullName evidence="2">Uncharacterized protein</fullName>
    </submittedName>
</protein>
<name>A0A1F5FEW5_9BACT</name>